<evidence type="ECO:0000313" key="2">
    <source>
        <dbReference type="Proteomes" id="UP001221838"/>
    </source>
</evidence>
<gene>
    <name evidence="1" type="ORF">POL68_21205</name>
</gene>
<accession>A0ABT5DBM1</accession>
<name>A0ABT5DBM1_9BACT</name>
<dbReference type="Pfam" id="PF13540">
    <property type="entry name" value="RCC1_2"/>
    <property type="match status" value="1"/>
</dbReference>
<organism evidence="1 2">
    <name type="scientific">Stigmatella ashevillensis</name>
    <dbReference type="NCBI Taxonomy" id="2995309"/>
    <lineage>
        <taxon>Bacteria</taxon>
        <taxon>Pseudomonadati</taxon>
        <taxon>Myxococcota</taxon>
        <taxon>Myxococcia</taxon>
        <taxon>Myxococcales</taxon>
        <taxon>Cystobacterineae</taxon>
        <taxon>Archangiaceae</taxon>
        <taxon>Stigmatella</taxon>
    </lineage>
</organism>
<proteinExistence type="predicted"/>
<evidence type="ECO:0000313" key="1">
    <source>
        <dbReference type="EMBL" id="MDC0711004.1"/>
    </source>
</evidence>
<dbReference type="Gene3D" id="2.130.10.30">
    <property type="entry name" value="Regulator of chromosome condensation 1/beta-lactamase-inhibitor protein II"/>
    <property type="match status" value="1"/>
</dbReference>
<dbReference type="Proteomes" id="UP001221838">
    <property type="component" value="Unassembled WGS sequence"/>
</dbReference>
<comment type="caution">
    <text evidence="1">The sequence shown here is derived from an EMBL/GenBank/DDBJ whole genome shotgun (WGS) entry which is preliminary data.</text>
</comment>
<dbReference type="InterPro" id="IPR009091">
    <property type="entry name" value="RCC1/BLIP-II"/>
</dbReference>
<keyword evidence="2" id="KW-1185">Reference proteome</keyword>
<dbReference type="RefSeq" id="WP_272140955.1">
    <property type="nucleotide sequence ID" value="NZ_JAQNDM010000002.1"/>
</dbReference>
<sequence length="46" mass="4749">MSAGYSHSLVVRSDGTVWAMGSNDSGQVGDGGTTREASKPICSLLY</sequence>
<reference evidence="1 2" key="1">
    <citation type="submission" date="2022-11" db="EMBL/GenBank/DDBJ databases">
        <title>Minimal conservation of predation-associated metabolite biosynthetic gene clusters underscores biosynthetic potential of Myxococcota including descriptions for ten novel species: Archangium lansinium sp. nov., Myxococcus landrumus sp. nov., Nannocystis bai.</title>
        <authorList>
            <person name="Ahearne A."/>
            <person name="Stevens C."/>
            <person name="Dowd S."/>
        </authorList>
    </citation>
    <scope>NUCLEOTIDE SEQUENCE [LARGE SCALE GENOMIC DNA]</scope>
    <source>
        <strain evidence="1 2">NCWAL01</strain>
    </source>
</reference>
<dbReference type="SUPFAM" id="SSF50985">
    <property type="entry name" value="RCC1/BLIP-II"/>
    <property type="match status" value="1"/>
</dbReference>
<dbReference type="EMBL" id="JAQNDM010000002">
    <property type="protein sequence ID" value="MDC0711004.1"/>
    <property type="molecule type" value="Genomic_DNA"/>
</dbReference>
<protein>
    <submittedName>
        <fullName evidence="1">RCC1 domain-containing protein</fullName>
    </submittedName>
</protein>